<protein>
    <recommendedName>
        <fullName evidence="3">RING-type domain-containing protein</fullName>
    </recommendedName>
</protein>
<dbReference type="GO" id="GO:0005737">
    <property type="term" value="C:cytoplasm"/>
    <property type="evidence" value="ECO:0007669"/>
    <property type="project" value="TreeGrafter"/>
</dbReference>
<feature type="compositionally biased region" description="Low complexity" evidence="2">
    <location>
        <begin position="138"/>
        <end position="148"/>
    </location>
</feature>
<feature type="compositionally biased region" description="Low complexity" evidence="2">
    <location>
        <begin position="295"/>
        <end position="339"/>
    </location>
</feature>
<feature type="region of interest" description="Disordered" evidence="2">
    <location>
        <begin position="220"/>
        <end position="371"/>
    </location>
</feature>
<evidence type="ECO:0000259" key="3">
    <source>
        <dbReference type="PROSITE" id="PS50089"/>
    </source>
</evidence>
<feature type="compositionally biased region" description="Low complexity" evidence="2">
    <location>
        <begin position="351"/>
        <end position="361"/>
    </location>
</feature>
<dbReference type="PANTHER" id="PTHR31315:SF1">
    <property type="entry name" value="PROTEIN SIP5"/>
    <property type="match status" value="1"/>
</dbReference>
<organism evidence="4">
    <name type="scientific">Sexangularia sp. CB-2014</name>
    <dbReference type="NCBI Taxonomy" id="1486929"/>
    <lineage>
        <taxon>Eukaryota</taxon>
        <taxon>Amoebozoa</taxon>
        <taxon>Tubulinea</taxon>
        <taxon>Elardia</taxon>
        <taxon>Arcellinida</taxon>
        <taxon>Arcellinida incertae sedis</taxon>
        <taxon>Sexangularia</taxon>
    </lineage>
</organism>
<keyword evidence="1" id="KW-0863">Zinc-finger</keyword>
<feature type="domain" description="RING-type" evidence="3">
    <location>
        <begin position="34"/>
        <end position="77"/>
    </location>
</feature>
<evidence type="ECO:0000256" key="2">
    <source>
        <dbReference type="SAM" id="MobiDB-lite"/>
    </source>
</evidence>
<dbReference type="Gene3D" id="3.30.40.10">
    <property type="entry name" value="Zinc/RING finger domain, C3HC4 (zinc finger)"/>
    <property type="match status" value="1"/>
</dbReference>
<dbReference type="InterPro" id="IPR013083">
    <property type="entry name" value="Znf_RING/FYVE/PHD"/>
</dbReference>
<evidence type="ECO:0000256" key="1">
    <source>
        <dbReference type="PROSITE-ProRule" id="PRU00175"/>
    </source>
</evidence>
<proteinExistence type="predicted"/>
<evidence type="ECO:0000313" key="4">
    <source>
        <dbReference type="EMBL" id="CAD9300707.1"/>
    </source>
</evidence>
<dbReference type="AlphaFoldDB" id="A0A7S1VI32"/>
<dbReference type="PANTHER" id="PTHR31315">
    <property type="entry name" value="PROTEIN SIP5"/>
    <property type="match status" value="1"/>
</dbReference>
<feature type="compositionally biased region" description="Basic and acidic residues" evidence="2">
    <location>
        <begin position="362"/>
        <end position="371"/>
    </location>
</feature>
<feature type="compositionally biased region" description="Basic residues" evidence="2">
    <location>
        <begin position="340"/>
        <end position="350"/>
    </location>
</feature>
<accession>A0A7S1VI32</accession>
<dbReference type="InterPro" id="IPR001841">
    <property type="entry name" value="Znf_RING"/>
</dbReference>
<dbReference type="GO" id="GO:0008270">
    <property type="term" value="F:zinc ion binding"/>
    <property type="evidence" value="ECO:0007669"/>
    <property type="project" value="UniProtKB-KW"/>
</dbReference>
<dbReference type="PROSITE" id="PS50089">
    <property type="entry name" value="ZF_RING_2"/>
    <property type="match status" value="1"/>
</dbReference>
<gene>
    <name evidence="4" type="ORF">SSP0437_LOCUS8134</name>
</gene>
<dbReference type="InterPro" id="IPR039301">
    <property type="entry name" value="Sip5/DA2"/>
</dbReference>
<feature type="region of interest" description="Disordered" evidence="2">
    <location>
        <begin position="125"/>
        <end position="148"/>
    </location>
</feature>
<keyword evidence="1" id="KW-0862">Zinc</keyword>
<feature type="compositionally biased region" description="Low complexity" evidence="2">
    <location>
        <begin position="220"/>
        <end position="252"/>
    </location>
</feature>
<dbReference type="EMBL" id="HBGL01010464">
    <property type="protein sequence ID" value="CAD9300707.1"/>
    <property type="molecule type" value="Transcribed_RNA"/>
</dbReference>
<reference evidence="4" key="1">
    <citation type="submission" date="2021-01" db="EMBL/GenBank/DDBJ databases">
        <authorList>
            <person name="Corre E."/>
            <person name="Pelletier E."/>
            <person name="Niang G."/>
            <person name="Scheremetjew M."/>
            <person name="Finn R."/>
            <person name="Kale V."/>
            <person name="Holt S."/>
            <person name="Cochrane G."/>
            <person name="Meng A."/>
            <person name="Brown T."/>
            <person name="Cohen L."/>
        </authorList>
    </citation>
    <scope>NUCLEOTIDE SEQUENCE</scope>
    <source>
        <strain evidence="4">ATCC 50979</strain>
    </source>
</reference>
<sequence length="371" mass="38131">MERDLEDARDKARDFQVEAVVVVEEEDAPVAEECPICMLSYTVGLNLTLCCSKGVCTECFLQIKPFNARAAPCPFCNRAGLYVVYRGPRAADEVRARIAEARTAAKAERAARAQEVAADRERFRRLSAAPAPVPSPGSTPAGSPYGSPASNTAAAFLSSRARSATTSDAPTAVASTSASGLPVHYFGSSPLAPGSRAMLSAAAVEQMMIDEAIRRSLAAEEAAADAGATPVPTSTTPPTTPSTPSTPAGGTSRAHRRVRRTSVVSSSDQASTAGSDVAGSGTLRRSSLADESTDSLSAASPATGAATSPSGSQSTSIASSTSSSPVPTHRSLSSSSSSTNRRRHKKKTKKGSTASVSPSSPSDRESFSGEQ</sequence>
<name>A0A7S1VI32_9EUKA</name>
<keyword evidence="1" id="KW-0479">Metal-binding</keyword>